<accession>A0AAW7X271</accession>
<proteinExistence type="inferred from homology"/>
<name>A0AAW7X271_9GAMM</name>
<dbReference type="PIRSF" id="PIRSF005052">
    <property type="entry name" value="P-loopkin"/>
    <property type="match status" value="1"/>
</dbReference>
<keyword evidence="3 4" id="KW-0342">GTP-binding</keyword>
<feature type="binding site" evidence="4">
    <location>
        <begin position="8"/>
        <end position="15"/>
    </location>
    <ligand>
        <name>ATP</name>
        <dbReference type="ChEBI" id="CHEBI:30616"/>
    </ligand>
</feature>
<dbReference type="PANTHER" id="PTHR30448">
    <property type="entry name" value="RNASE ADAPTER PROTEIN RAPZ"/>
    <property type="match status" value="1"/>
</dbReference>
<feature type="domain" description="RapZ-like N-terminal" evidence="5">
    <location>
        <begin position="1"/>
        <end position="160"/>
    </location>
</feature>
<dbReference type="InterPro" id="IPR053931">
    <property type="entry name" value="RapZ_C"/>
</dbReference>
<reference evidence="7" key="1">
    <citation type="submission" date="2023-07" db="EMBL/GenBank/DDBJ databases">
        <title>Genome content predicts the carbon catabolic preferences of heterotrophic bacteria.</title>
        <authorList>
            <person name="Gralka M."/>
        </authorList>
    </citation>
    <scope>NUCLEOTIDE SEQUENCE</scope>
    <source>
        <strain evidence="7">I3M17_2</strain>
    </source>
</reference>
<dbReference type="Proteomes" id="UP001169760">
    <property type="component" value="Unassembled WGS sequence"/>
</dbReference>
<dbReference type="GO" id="GO:0005525">
    <property type="term" value="F:GTP binding"/>
    <property type="evidence" value="ECO:0007669"/>
    <property type="project" value="UniProtKB-UniRule"/>
</dbReference>
<sequence>MRLLVISGRSGSGKTSALHLLEDEGFTCIDNLPVKLLPALIEQIGDAPHASKHKFAIGIDARNLNSDLSQIESLIKDNLPANAECMVVYLDTSREVLLKRFSETRRKHPLSDQNTGLNEAIAKEKVILEPVAAAADITVDTSHMSLHELRSTIKRLVVGEESKGMAIMFKSFGFKYGVPVDADFIFDVRCLPNPYWSPELRSQSGLEAGVIEFLNSQQEVDDMFDDICSFVQKWAPSFQANNRSYLTVAIGCTGGMHRSVYLAERLAAELKKGYANVQTRHRQLEQKPGA</sequence>
<feature type="domain" description="RapZ C-terminal" evidence="6">
    <location>
        <begin position="165"/>
        <end position="285"/>
    </location>
</feature>
<keyword evidence="2 4" id="KW-0067">ATP-binding</keyword>
<evidence type="ECO:0000256" key="3">
    <source>
        <dbReference type="ARBA" id="ARBA00023134"/>
    </source>
</evidence>
<dbReference type="PANTHER" id="PTHR30448:SF0">
    <property type="entry name" value="RNASE ADAPTER PROTEIN RAPZ"/>
    <property type="match status" value="1"/>
</dbReference>
<comment type="caution">
    <text evidence="7">The sequence shown here is derived from an EMBL/GenBank/DDBJ whole genome shotgun (WGS) entry which is preliminary data.</text>
</comment>
<evidence type="ECO:0000256" key="2">
    <source>
        <dbReference type="ARBA" id="ARBA00022840"/>
    </source>
</evidence>
<evidence type="ECO:0000259" key="6">
    <source>
        <dbReference type="Pfam" id="PF22740"/>
    </source>
</evidence>
<dbReference type="AlphaFoldDB" id="A0AAW7X271"/>
<evidence type="ECO:0000256" key="4">
    <source>
        <dbReference type="HAMAP-Rule" id="MF_00636"/>
    </source>
</evidence>
<feature type="binding site" evidence="4">
    <location>
        <begin position="60"/>
        <end position="63"/>
    </location>
    <ligand>
        <name>GTP</name>
        <dbReference type="ChEBI" id="CHEBI:37565"/>
    </ligand>
</feature>
<dbReference type="Pfam" id="PF22740">
    <property type="entry name" value="PapZ_C"/>
    <property type="match status" value="1"/>
</dbReference>
<evidence type="ECO:0000313" key="8">
    <source>
        <dbReference type="Proteomes" id="UP001169760"/>
    </source>
</evidence>
<dbReference type="Pfam" id="PF03668">
    <property type="entry name" value="RapZ-like_N"/>
    <property type="match status" value="1"/>
</dbReference>
<dbReference type="InterPro" id="IPR053930">
    <property type="entry name" value="RapZ-like_N"/>
</dbReference>
<dbReference type="NCBIfam" id="NF003828">
    <property type="entry name" value="PRK05416.1"/>
    <property type="match status" value="1"/>
</dbReference>
<organism evidence="7 8">
    <name type="scientific">Saccharophagus degradans</name>
    <dbReference type="NCBI Taxonomy" id="86304"/>
    <lineage>
        <taxon>Bacteria</taxon>
        <taxon>Pseudomonadati</taxon>
        <taxon>Pseudomonadota</taxon>
        <taxon>Gammaproteobacteria</taxon>
        <taxon>Cellvibrionales</taxon>
        <taxon>Cellvibrionaceae</taxon>
        <taxon>Saccharophagus</taxon>
    </lineage>
</organism>
<dbReference type="InterPro" id="IPR005337">
    <property type="entry name" value="RapZ-like"/>
</dbReference>
<evidence type="ECO:0000313" key="7">
    <source>
        <dbReference type="EMBL" id="MDO6421449.1"/>
    </source>
</evidence>
<dbReference type="EMBL" id="JAUOPB010000002">
    <property type="protein sequence ID" value="MDO6421449.1"/>
    <property type="molecule type" value="Genomic_DNA"/>
</dbReference>
<evidence type="ECO:0000256" key="1">
    <source>
        <dbReference type="ARBA" id="ARBA00022741"/>
    </source>
</evidence>
<keyword evidence="1 4" id="KW-0547">Nucleotide-binding</keyword>
<evidence type="ECO:0000259" key="5">
    <source>
        <dbReference type="Pfam" id="PF03668"/>
    </source>
</evidence>
<dbReference type="HAMAP" id="MF_00636">
    <property type="entry name" value="RapZ_like"/>
    <property type="match status" value="1"/>
</dbReference>
<dbReference type="RefSeq" id="WP_216063811.1">
    <property type="nucleotide sequence ID" value="NZ_CP123764.1"/>
</dbReference>
<dbReference type="GO" id="GO:0005524">
    <property type="term" value="F:ATP binding"/>
    <property type="evidence" value="ECO:0007669"/>
    <property type="project" value="UniProtKB-UniRule"/>
</dbReference>
<gene>
    <name evidence="7" type="primary">rapZ</name>
    <name evidence="7" type="ORF">Q4521_03090</name>
</gene>
<protein>
    <submittedName>
        <fullName evidence="7">RNase adapter RapZ</fullName>
    </submittedName>
</protein>